<dbReference type="Gene3D" id="2.120.10.30">
    <property type="entry name" value="TolB, C-terminal domain"/>
    <property type="match status" value="1"/>
</dbReference>
<keyword evidence="3" id="KW-1185">Reference proteome</keyword>
<dbReference type="InterPro" id="IPR011042">
    <property type="entry name" value="6-blade_b-propeller_TolB-like"/>
</dbReference>
<proteinExistence type="predicted"/>
<gene>
    <name evidence="2" type="ORF">JKP88DRAFT_303278</name>
</gene>
<name>A0A835Z741_9STRA</name>
<reference evidence="2" key="1">
    <citation type="submission" date="2021-02" db="EMBL/GenBank/DDBJ databases">
        <title>First Annotated Genome of the Yellow-green Alga Tribonema minus.</title>
        <authorList>
            <person name="Mahan K.M."/>
        </authorList>
    </citation>
    <scope>NUCLEOTIDE SEQUENCE</scope>
    <source>
        <strain evidence="2">UTEX B ZZ1240</strain>
    </source>
</reference>
<organism evidence="2 3">
    <name type="scientific">Tribonema minus</name>
    <dbReference type="NCBI Taxonomy" id="303371"/>
    <lineage>
        <taxon>Eukaryota</taxon>
        <taxon>Sar</taxon>
        <taxon>Stramenopiles</taxon>
        <taxon>Ochrophyta</taxon>
        <taxon>PX clade</taxon>
        <taxon>Xanthophyceae</taxon>
        <taxon>Tribonematales</taxon>
        <taxon>Tribonemataceae</taxon>
        <taxon>Tribonema</taxon>
    </lineage>
</organism>
<evidence type="ECO:0000313" key="2">
    <source>
        <dbReference type="EMBL" id="KAG5188897.1"/>
    </source>
</evidence>
<accession>A0A835Z741</accession>
<comment type="caution">
    <text evidence="2">The sequence shown here is derived from an EMBL/GenBank/DDBJ whole genome shotgun (WGS) entry which is preliminary data.</text>
</comment>
<dbReference type="Proteomes" id="UP000664859">
    <property type="component" value="Unassembled WGS sequence"/>
</dbReference>
<feature type="region of interest" description="Disordered" evidence="1">
    <location>
        <begin position="238"/>
        <end position="274"/>
    </location>
</feature>
<sequence length="499" mass="53386">MCAATYERYFTRPRAAAAAVPPPPPPRSCRRVGDAVGVEDIARVAPGVYLATSDDRMALWEIDAQPVDAVPDGALYAIAVAEGAADAGDPVLTRLELRNFPRGVAFHPHGLFYDAAAREAYVINHAYARGGERVDVFGVEARGRGLAVTYRRSVAPPSIADQHSMLNDLVVTGPDELYATQFLVVPMLPTGKAGFWGKLRHLKGFAIVGTNRRAAAIWRCTGIGPKMATVRTQSFMNGCGKDRRRRRGVLQEPARTSQNLPVPPPFKDETCRPSPRARTIVATDAEHCHKRLAAARQRASRTRGTSQASRHERQITLGTPQCAPVAGSVKRAHFYDGIAASPDGSRILAGDPLQTLNPPPPPFPAPFPAPPQSAVLVFDRDAATGALQYAETVPLAVAPDNISTDHTSKTEAYMIGSIHAMDYLKVTLKAPHVAKTADLAGASGRGGATRLVRRADGSYASELLHFTNQLPGVSCAVPVGTARVMSGSWYSNGVLICKV</sequence>
<dbReference type="SUPFAM" id="SSF63829">
    <property type="entry name" value="Calcium-dependent phosphotriesterase"/>
    <property type="match status" value="1"/>
</dbReference>
<dbReference type="OrthoDB" id="432162at2759"/>
<evidence type="ECO:0000256" key="1">
    <source>
        <dbReference type="SAM" id="MobiDB-lite"/>
    </source>
</evidence>
<evidence type="ECO:0000313" key="3">
    <source>
        <dbReference type="Proteomes" id="UP000664859"/>
    </source>
</evidence>
<dbReference type="EMBL" id="JAFCMP010000060">
    <property type="protein sequence ID" value="KAG5188897.1"/>
    <property type="molecule type" value="Genomic_DNA"/>
</dbReference>
<protein>
    <submittedName>
        <fullName evidence="2">Uncharacterized protein</fullName>
    </submittedName>
</protein>
<dbReference type="AlphaFoldDB" id="A0A835Z741"/>